<dbReference type="AlphaFoldDB" id="A0A3P7IWZ2"/>
<gene>
    <name evidence="1" type="ORF">SVUK_LOCUS3755</name>
</gene>
<dbReference type="Proteomes" id="UP000270094">
    <property type="component" value="Unassembled WGS sequence"/>
</dbReference>
<dbReference type="Gene3D" id="2.60.120.10">
    <property type="entry name" value="Jelly Rolls"/>
    <property type="match status" value="1"/>
</dbReference>
<evidence type="ECO:0000313" key="2">
    <source>
        <dbReference type="Proteomes" id="UP000270094"/>
    </source>
</evidence>
<accession>A0A3P7IWZ2</accession>
<evidence type="ECO:0008006" key="3">
    <source>
        <dbReference type="Google" id="ProtNLM"/>
    </source>
</evidence>
<protein>
    <recommendedName>
        <fullName evidence="3">Mannose-6-phosphate isomerase</fullName>
    </recommendedName>
</protein>
<evidence type="ECO:0000313" key="1">
    <source>
        <dbReference type="EMBL" id="VDM68757.1"/>
    </source>
</evidence>
<dbReference type="EMBL" id="UYYB01009892">
    <property type="protein sequence ID" value="VDM68757.1"/>
    <property type="molecule type" value="Genomic_DNA"/>
</dbReference>
<keyword evidence="2" id="KW-1185">Reference proteome</keyword>
<dbReference type="InterPro" id="IPR014710">
    <property type="entry name" value="RmlC-like_jellyroll"/>
</dbReference>
<sequence length="108" mass="12322">MDLQKPINLHNFIESHKEQLQKDGRVEIYGAPKYSTQVFLYGQGQYKIDASEYEVLIWIMVDSEAALEGPNDVSRLMSSSMTICPPQSKHHLEVKQGQAITIQMMPKL</sequence>
<name>A0A3P7IWZ2_STRVU</name>
<dbReference type="OrthoDB" id="204928at2759"/>
<organism evidence="1 2">
    <name type="scientific">Strongylus vulgaris</name>
    <name type="common">Blood worm</name>
    <dbReference type="NCBI Taxonomy" id="40348"/>
    <lineage>
        <taxon>Eukaryota</taxon>
        <taxon>Metazoa</taxon>
        <taxon>Ecdysozoa</taxon>
        <taxon>Nematoda</taxon>
        <taxon>Chromadorea</taxon>
        <taxon>Rhabditida</taxon>
        <taxon>Rhabditina</taxon>
        <taxon>Rhabditomorpha</taxon>
        <taxon>Strongyloidea</taxon>
        <taxon>Strongylidae</taxon>
        <taxon>Strongylus</taxon>
    </lineage>
</organism>
<proteinExistence type="predicted"/>
<reference evidence="1 2" key="1">
    <citation type="submission" date="2018-11" db="EMBL/GenBank/DDBJ databases">
        <authorList>
            <consortium name="Pathogen Informatics"/>
        </authorList>
    </citation>
    <scope>NUCLEOTIDE SEQUENCE [LARGE SCALE GENOMIC DNA]</scope>
</reference>